<name>A0A646KBZ8_STRJU</name>
<sequence length="62" mass="7084">MGLPGFARTRPPHDSPGDRLFPQLTSFCEMECGAICDFECEHYHDPSLCHPDCYRSCMDTCR</sequence>
<gene>
    <name evidence="1" type="ORF">FF041_05150</name>
</gene>
<keyword evidence="2" id="KW-1185">Reference proteome</keyword>
<organism evidence="1 2">
    <name type="scientific">Streptomyces jumonjinensis</name>
    <dbReference type="NCBI Taxonomy" id="1945"/>
    <lineage>
        <taxon>Bacteria</taxon>
        <taxon>Bacillati</taxon>
        <taxon>Actinomycetota</taxon>
        <taxon>Actinomycetes</taxon>
        <taxon>Kitasatosporales</taxon>
        <taxon>Streptomycetaceae</taxon>
        <taxon>Streptomyces</taxon>
    </lineage>
</organism>
<reference evidence="1 2" key="1">
    <citation type="submission" date="2019-05" db="EMBL/GenBank/DDBJ databases">
        <title>Comparative genomics and metabolomics analyses of clavulanic acid producing Streptomyces species provides insight into specialized metabolism and evolution of beta-lactam biosynthetic gene clusters.</title>
        <authorList>
            <person name="Moore M.A."/>
            <person name="Cruz-Morales P."/>
            <person name="Barona Gomez F."/>
            <person name="Kapil T."/>
        </authorList>
    </citation>
    <scope>NUCLEOTIDE SEQUENCE [LARGE SCALE GENOMIC DNA]</scope>
    <source>
        <strain evidence="1 2">NRRL 5741</strain>
    </source>
</reference>
<evidence type="ECO:0000313" key="2">
    <source>
        <dbReference type="Proteomes" id="UP000419138"/>
    </source>
</evidence>
<protein>
    <submittedName>
        <fullName evidence="1">Uncharacterized protein</fullName>
    </submittedName>
</protein>
<dbReference type="RefSeq" id="WP_153521213.1">
    <property type="nucleotide sequence ID" value="NZ_JBEPDZ010000014.1"/>
</dbReference>
<dbReference type="AlphaFoldDB" id="A0A646KBZ8"/>
<evidence type="ECO:0000313" key="1">
    <source>
        <dbReference type="EMBL" id="MQS99617.1"/>
    </source>
</evidence>
<comment type="caution">
    <text evidence="1">The sequence shown here is derived from an EMBL/GenBank/DDBJ whole genome shotgun (WGS) entry which is preliminary data.</text>
</comment>
<accession>A0A646KBZ8</accession>
<proteinExistence type="predicted"/>
<dbReference type="EMBL" id="VCLA01000039">
    <property type="protein sequence ID" value="MQS99617.1"/>
    <property type="molecule type" value="Genomic_DNA"/>
</dbReference>
<dbReference type="Proteomes" id="UP000419138">
    <property type="component" value="Unassembled WGS sequence"/>
</dbReference>